<proteinExistence type="predicted"/>
<evidence type="ECO:0000313" key="3">
    <source>
        <dbReference type="EMBL" id="MBB6050044.1"/>
    </source>
</evidence>
<evidence type="ECO:0000259" key="2">
    <source>
        <dbReference type="Pfam" id="PF13529"/>
    </source>
</evidence>
<dbReference type="EMBL" id="JACHGW010000002">
    <property type="protein sequence ID" value="MBB6050044.1"/>
    <property type="molecule type" value="Genomic_DNA"/>
</dbReference>
<dbReference type="InterPro" id="IPR023346">
    <property type="entry name" value="Lysozyme-like_dom_sf"/>
</dbReference>
<dbReference type="Gene3D" id="1.10.530.10">
    <property type="match status" value="1"/>
</dbReference>
<accession>A0A7W9W545</accession>
<dbReference type="Proteomes" id="UP000520814">
    <property type="component" value="Unassembled WGS sequence"/>
</dbReference>
<evidence type="ECO:0000256" key="1">
    <source>
        <dbReference type="SAM" id="MobiDB-lite"/>
    </source>
</evidence>
<feature type="region of interest" description="Disordered" evidence="1">
    <location>
        <begin position="319"/>
        <end position="339"/>
    </location>
</feature>
<dbReference type="Pfam" id="PF13529">
    <property type="entry name" value="Peptidase_C39_2"/>
    <property type="match status" value="1"/>
</dbReference>
<name>A0A7W9W545_ARMRO</name>
<protein>
    <recommendedName>
        <fullName evidence="2">Peptidase C39-like domain-containing protein</fullName>
    </recommendedName>
</protein>
<dbReference type="Gene3D" id="3.90.70.10">
    <property type="entry name" value="Cysteine proteinases"/>
    <property type="match status" value="1"/>
</dbReference>
<keyword evidence="4" id="KW-1185">Reference proteome</keyword>
<reference evidence="3 4" key="1">
    <citation type="submission" date="2020-08" db="EMBL/GenBank/DDBJ databases">
        <title>Genomic Encyclopedia of Type Strains, Phase IV (KMG-IV): sequencing the most valuable type-strain genomes for metagenomic binning, comparative biology and taxonomic classification.</title>
        <authorList>
            <person name="Goeker M."/>
        </authorList>
    </citation>
    <scope>NUCLEOTIDE SEQUENCE [LARGE SCALE GENOMIC DNA]</scope>
    <source>
        <strain evidence="3 4">DSM 23562</strain>
    </source>
</reference>
<dbReference type="SUPFAM" id="SSF53955">
    <property type="entry name" value="Lysozyme-like"/>
    <property type="match status" value="1"/>
</dbReference>
<gene>
    <name evidence="3" type="ORF">HNQ39_001835</name>
</gene>
<dbReference type="InterPro" id="IPR039564">
    <property type="entry name" value="Peptidase_C39-like"/>
</dbReference>
<feature type="domain" description="Peptidase C39-like" evidence="2">
    <location>
        <begin position="179"/>
        <end position="318"/>
    </location>
</feature>
<sequence>MPPIPALLDDAARRWRIPTVLLRALAWHESRWQQSHRTPERVGVLGVTTAGRSDIERLVTDAAYNIDQGARQLYLCWNRAPILGNGRLEDGRNILECWFYALGRYGTGTEGAAGHAYANQVLDALAAGGEGRFEKIPVTRPSAEKLAWGRSAPTGPPAPWHFGDVAPLPPAAPVVDLKLPYVMQVWDSPDSFDGGGSCGPCSMIMLLAGLGKRRPKPVTVAASYPHVSAWGGYIQEIDDAVCEPNSGAVHAKMLAYLKPDFPTAAILYNEKATFARVKAELSAGRPVILGTRVTPAGHLMTARGFLADGKRILVNDPAGNQTWTARRNSPDGPLSPTGNRYWNGGGERAIYEWDALDVRWIMTVGPRPADADNPEDG</sequence>
<evidence type="ECO:0000313" key="4">
    <source>
        <dbReference type="Proteomes" id="UP000520814"/>
    </source>
</evidence>
<comment type="caution">
    <text evidence="3">The sequence shown here is derived from an EMBL/GenBank/DDBJ whole genome shotgun (WGS) entry which is preliminary data.</text>
</comment>
<dbReference type="RefSeq" id="WP_184194243.1">
    <property type="nucleotide sequence ID" value="NZ_JACHGW010000002.1"/>
</dbReference>
<dbReference type="AlphaFoldDB" id="A0A7W9W545"/>
<organism evidence="3 4">
    <name type="scientific">Armatimonas rosea</name>
    <dbReference type="NCBI Taxonomy" id="685828"/>
    <lineage>
        <taxon>Bacteria</taxon>
        <taxon>Bacillati</taxon>
        <taxon>Armatimonadota</taxon>
        <taxon>Armatimonadia</taxon>
        <taxon>Armatimonadales</taxon>
        <taxon>Armatimonadaceae</taxon>
        <taxon>Armatimonas</taxon>
    </lineage>
</organism>